<organism evidence="9">
    <name type="scientific">Schlesneria paludicola</name>
    <dbReference type="NCBI Taxonomy" id="360056"/>
    <lineage>
        <taxon>Bacteria</taxon>
        <taxon>Pseudomonadati</taxon>
        <taxon>Planctomycetota</taxon>
        <taxon>Planctomycetia</taxon>
        <taxon>Planctomycetales</taxon>
        <taxon>Planctomycetaceae</taxon>
        <taxon>Schlesneria</taxon>
    </lineage>
</organism>
<feature type="transmembrane region" description="Helical" evidence="8">
    <location>
        <begin position="390"/>
        <end position="413"/>
    </location>
</feature>
<comment type="subcellular location">
    <subcellularLocation>
        <location evidence="1">Cell membrane</location>
        <topology evidence="1">Multi-pass membrane protein</topology>
    </subcellularLocation>
</comment>
<feature type="transmembrane region" description="Helical" evidence="8">
    <location>
        <begin position="213"/>
        <end position="232"/>
    </location>
</feature>
<evidence type="ECO:0000256" key="3">
    <source>
        <dbReference type="ARBA" id="ARBA00022679"/>
    </source>
</evidence>
<keyword evidence="2" id="KW-1003">Cell membrane</keyword>
<feature type="transmembrane region" description="Helical" evidence="8">
    <location>
        <begin position="181"/>
        <end position="206"/>
    </location>
</feature>
<dbReference type="AlphaFoldDB" id="A0A7C4LIV5"/>
<evidence type="ECO:0000256" key="8">
    <source>
        <dbReference type="SAM" id="Phobius"/>
    </source>
</evidence>
<evidence type="ECO:0000256" key="7">
    <source>
        <dbReference type="ARBA" id="ARBA00024033"/>
    </source>
</evidence>
<feature type="transmembrane region" description="Helical" evidence="8">
    <location>
        <begin position="12"/>
        <end position="35"/>
    </location>
</feature>
<evidence type="ECO:0000256" key="1">
    <source>
        <dbReference type="ARBA" id="ARBA00004651"/>
    </source>
</evidence>
<protein>
    <submittedName>
        <fullName evidence="9">DUF2029 domain-containing protein</fullName>
    </submittedName>
</protein>
<dbReference type="InterPro" id="IPR018584">
    <property type="entry name" value="GT87"/>
</dbReference>
<keyword evidence="5 8" id="KW-1133">Transmembrane helix</keyword>
<proteinExistence type="inferred from homology"/>
<keyword evidence="6 8" id="KW-0472">Membrane</keyword>
<gene>
    <name evidence="9" type="ORF">ENS64_00375</name>
</gene>
<keyword evidence="3" id="KW-0808">Transferase</keyword>
<feature type="transmembrane region" description="Helical" evidence="8">
    <location>
        <begin position="285"/>
        <end position="306"/>
    </location>
</feature>
<accession>A0A7C4LIV5</accession>
<evidence type="ECO:0000256" key="5">
    <source>
        <dbReference type="ARBA" id="ARBA00022989"/>
    </source>
</evidence>
<dbReference type="GO" id="GO:0005886">
    <property type="term" value="C:plasma membrane"/>
    <property type="evidence" value="ECO:0007669"/>
    <property type="project" value="UniProtKB-SubCell"/>
</dbReference>
<keyword evidence="4 8" id="KW-0812">Transmembrane</keyword>
<sequence>MAEIAAPVSGRLWLQAAAVFCCLFFFAKPMIGAFLPQNHHVVDFHQEWLSARNFWTGRPVYGSLAEALWLHDRRRTDPTQAVFDVNAHPPAAVLVALPFGLLDDSAAFLLWNSLSLLALLLSLSIIVRELELPLTSELFSLLLCGLLVSEPLFMHFVYGQINLLILLLLTLAWWADRRQHSWMAGLCVGIAASLKFFPGFLVVYFLGRKAWRAIAAAAGGFGGLNLLTAVILGTDAFRDYLAIGFPSAAAFRGAFGNASLPALWTKCFAATGIHGPAVSLWTAPWLAHALTAASWLILSAVVWRSARQIDSEWGRNRSFGLALIGMLLASPVTWEHYFVLLLLPLLWLTYRSVHGWPRAVWFALTAAMLWLTTLRLAQGQWPEVFRPASATVWHTLWVFSLPCYALLSLFTLVGTATPPGACSPCTTSRLKPASVPFGRGLESPR</sequence>
<evidence type="ECO:0000256" key="4">
    <source>
        <dbReference type="ARBA" id="ARBA00022692"/>
    </source>
</evidence>
<evidence type="ECO:0000313" key="9">
    <source>
        <dbReference type="EMBL" id="HGT37716.1"/>
    </source>
</evidence>
<feature type="transmembrane region" description="Helical" evidence="8">
    <location>
        <begin position="359"/>
        <end position="378"/>
    </location>
</feature>
<comment type="similarity">
    <text evidence="7">Belongs to the glycosyltransferase 87 family.</text>
</comment>
<feature type="transmembrane region" description="Helical" evidence="8">
    <location>
        <begin position="106"/>
        <end position="126"/>
    </location>
</feature>
<reference evidence="9" key="1">
    <citation type="journal article" date="2020" name="mSystems">
        <title>Genome- and Community-Level Interaction Insights into Carbon Utilization and Element Cycling Functions of Hydrothermarchaeota in Hydrothermal Sediment.</title>
        <authorList>
            <person name="Zhou Z."/>
            <person name="Liu Y."/>
            <person name="Xu W."/>
            <person name="Pan J."/>
            <person name="Luo Z.H."/>
            <person name="Li M."/>
        </authorList>
    </citation>
    <scope>NUCLEOTIDE SEQUENCE [LARGE SCALE GENOMIC DNA]</scope>
    <source>
        <strain evidence="9">SpSt-508</strain>
    </source>
</reference>
<dbReference type="Pfam" id="PF09594">
    <property type="entry name" value="GT87"/>
    <property type="match status" value="1"/>
</dbReference>
<comment type="caution">
    <text evidence="9">The sequence shown here is derived from an EMBL/GenBank/DDBJ whole genome shotgun (WGS) entry which is preliminary data.</text>
</comment>
<dbReference type="EMBL" id="DSVQ01000001">
    <property type="protein sequence ID" value="HGT37716.1"/>
    <property type="molecule type" value="Genomic_DNA"/>
</dbReference>
<feature type="transmembrane region" description="Helical" evidence="8">
    <location>
        <begin position="318"/>
        <end position="347"/>
    </location>
</feature>
<dbReference type="GO" id="GO:0016758">
    <property type="term" value="F:hexosyltransferase activity"/>
    <property type="evidence" value="ECO:0007669"/>
    <property type="project" value="InterPro"/>
</dbReference>
<evidence type="ECO:0000256" key="6">
    <source>
        <dbReference type="ARBA" id="ARBA00023136"/>
    </source>
</evidence>
<evidence type="ECO:0000256" key="2">
    <source>
        <dbReference type="ARBA" id="ARBA00022475"/>
    </source>
</evidence>
<name>A0A7C4LIV5_9PLAN</name>